<dbReference type="AlphaFoldDB" id="A0A172XTM6"/>
<keyword evidence="2" id="KW-1185">Reference proteome</keyword>
<accession>A0A172XTM6</accession>
<dbReference type="EMBL" id="CP015199">
    <property type="protein sequence ID" value="ANF50294.1"/>
    <property type="molecule type" value="Genomic_DNA"/>
</dbReference>
<evidence type="ECO:0000313" key="2">
    <source>
        <dbReference type="Proteomes" id="UP000077824"/>
    </source>
</evidence>
<dbReference type="RefSeq" id="WP_066753035.1">
    <property type="nucleotide sequence ID" value="NZ_CP015199.1"/>
</dbReference>
<dbReference type="Proteomes" id="UP000077824">
    <property type="component" value="Chromosome"/>
</dbReference>
<protein>
    <submittedName>
        <fullName evidence="1">Uncharacterized protein</fullName>
    </submittedName>
</protein>
<sequence>MEKEINITLTERQARALADGLYSLIQQLDELYEQNKIDRTKQSADILEEIRNDVLGKIFTE</sequence>
<dbReference type="KEGG" id="chh:A0O34_07090"/>
<reference evidence="1 2" key="1">
    <citation type="submission" date="2016-04" db="EMBL/GenBank/DDBJ databases">
        <title>Complete Genome Sequence of Chryseobacterium sp. IHBB 10212.</title>
        <authorList>
            <person name="Pal M."/>
            <person name="Swarnkar M.K."/>
            <person name="Kaushal K."/>
            <person name="Chhibber S."/>
            <person name="Singh A.K."/>
            <person name="Gulati A."/>
        </authorList>
    </citation>
    <scope>NUCLEOTIDE SEQUENCE [LARGE SCALE GENOMIC DNA]</scope>
    <source>
        <strain evidence="1 2">IHBB 10212</strain>
    </source>
</reference>
<organism evidence="1 2">
    <name type="scientific">Chryseobacterium glaciei</name>
    <dbReference type="NCBI Taxonomy" id="1685010"/>
    <lineage>
        <taxon>Bacteria</taxon>
        <taxon>Pseudomonadati</taxon>
        <taxon>Bacteroidota</taxon>
        <taxon>Flavobacteriia</taxon>
        <taxon>Flavobacteriales</taxon>
        <taxon>Weeksellaceae</taxon>
        <taxon>Chryseobacterium group</taxon>
        <taxon>Chryseobacterium</taxon>
    </lineage>
</organism>
<evidence type="ECO:0000313" key="1">
    <source>
        <dbReference type="EMBL" id="ANF50294.1"/>
    </source>
</evidence>
<gene>
    <name evidence="1" type="ORF">A0O34_07090</name>
</gene>
<proteinExistence type="predicted"/>
<name>A0A172XTM6_9FLAO</name>